<feature type="transmembrane region" description="Helical" evidence="9">
    <location>
        <begin position="168"/>
        <end position="193"/>
    </location>
</feature>
<keyword evidence="2 9" id="KW-0812">Transmembrane</keyword>
<evidence type="ECO:0000256" key="3">
    <source>
        <dbReference type="ARBA" id="ARBA00022989"/>
    </source>
</evidence>
<feature type="compositionally biased region" description="Polar residues" evidence="8">
    <location>
        <begin position="318"/>
        <end position="327"/>
    </location>
</feature>
<name>A0A3Q3XE90_MOLML</name>
<evidence type="ECO:0000313" key="10">
    <source>
        <dbReference type="Ensembl" id="ENSMMOP00000024219.1"/>
    </source>
</evidence>
<dbReference type="Gene3D" id="1.20.1070.10">
    <property type="entry name" value="Rhodopsin 7-helix transmembrane proteins"/>
    <property type="match status" value="1"/>
</dbReference>
<evidence type="ECO:0000313" key="11">
    <source>
        <dbReference type="Proteomes" id="UP000261620"/>
    </source>
</evidence>
<keyword evidence="7" id="KW-0807">Transducer</keyword>
<organism evidence="10 11">
    <name type="scientific">Mola mola</name>
    <name type="common">Ocean sunfish</name>
    <name type="synonym">Tetraodon mola</name>
    <dbReference type="NCBI Taxonomy" id="94237"/>
    <lineage>
        <taxon>Eukaryota</taxon>
        <taxon>Metazoa</taxon>
        <taxon>Chordata</taxon>
        <taxon>Craniata</taxon>
        <taxon>Vertebrata</taxon>
        <taxon>Euteleostomi</taxon>
        <taxon>Actinopterygii</taxon>
        <taxon>Neopterygii</taxon>
        <taxon>Teleostei</taxon>
        <taxon>Neoteleostei</taxon>
        <taxon>Acanthomorphata</taxon>
        <taxon>Eupercaria</taxon>
        <taxon>Tetraodontiformes</taxon>
        <taxon>Molidae</taxon>
        <taxon>Mola</taxon>
    </lineage>
</organism>
<dbReference type="GO" id="GO:0008188">
    <property type="term" value="F:neuropeptide receptor activity"/>
    <property type="evidence" value="ECO:0007669"/>
    <property type="project" value="TreeGrafter"/>
</dbReference>
<dbReference type="AlphaFoldDB" id="A0A3Q3XE90"/>
<protein>
    <recommendedName>
        <fullName evidence="12">G-protein coupled receptors family 1 profile domain-containing protein</fullName>
    </recommendedName>
</protein>
<dbReference type="PANTHER" id="PTHR24243:SF235">
    <property type="entry name" value="NEUROMEDIN-U RECEPTOR 1-RELATED"/>
    <property type="match status" value="1"/>
</dbReference>
<feature type="region of interest" description="Disordered" evidence="8">
    <location>
        <begin position="318"/>
        <end position="337"/>
    </location>
</feature>
<dbReference type="PANTHER" id="PTHR24243">
    <property type="entry name" value="G-PROTEIN COUPLED RECEPTOR"/>
    <property type="match status" value="1"/>
</dbReference>
<evidence type="ECO:0008006" key="12">
    <source>
        <dbReference type="Google" id="ProtNLM"/>
    </source>
</evidence>
<proteinExistence type="predicted"/>
<dbReference type="SUPFAM" id="SSF81321">
    <property type="entry name" value="Family A G protein-coupled receptor-like"/>
    <property type="match status" value="1"/>
</dbReference>
<dbReference type="Proteomes" id="UP000261620">
    <property type="component" value="Unplaced"/>
</dbReference>
<dbReference type="InterPro" id="IPR000276">
    <property type="entry name" value="GPCR_Rhodpsn"/>
</dbReference>
<evidence type="ECO:0000256" key="9">
    <source>
        <dbReference type="SAM" id="Phobius"/>
    </source>
</evidence>
<keyword evidence="5 9" id="KW-0472">Membrane</keyword>
<sequence length="337" mass="37769">MFRKREAFSPVSSVPEVNCFLAALPTTNTIVFHDAGCPEVAVVCGMNISLVLANATAQVLDTICLREQVYLASILGPPRSLVFLPVCVTYLFIVVVGVLGNSLTCVVIFCYRMTCWCCCWACRSSSTRCGRTTSSCSGEGGRCFKTFPLETVCFGSILNVTALSVERYVAVVIFMLWLLSLLCAVLNTSVHLIKVLPSLFGRQFTQSAMCLSEKYNLSIIISLDGYLQFVAYILSFLTTCLYLPLVELCPISAFTLINTRGKEPALYRRMTTVIKQTTIVPRLLHSFLYNLMSTRFREMFSHITCYFSQWSRRSPLQTTQHNTLTEKSPNRTKRTVK</sequence>
<evidence type="ECO:0000256" key="7">
    <source>
        <dbReference type="ARBA" id="ARBA00023224"/>
    </source>
</evidence>
<evidence type="ECO:0000256" key="5">
    <source>
        <dbReference type="ARBA" id="ARBA00023136"/>
    </source>
</evidence>
<keyword evidence="3 9" id="KW-1133">Transmembrane helix</keyword>
<accession>A0A3Q3XE90</accession>
<keyword evidence="4" id="KW-0297">G-protein coupled receptor</keyword>
<evidence type="ECO:0000256" key="8">
    <source>
        <dbReference type="SAM" id="MobiDB-lite"/>
    </source>
</evidence>
<evidence type="ECO:0000256" key="6">
    <source>
        <dbReference type="ARBA" id="ARBA00023170"/>
    </source>
</evidence>
<evidence type="ECO:0000256" key="2">
    <source>
        <dbReference type="ARBA" id="ARBA00022692"/>
    </source>
</evidence>
<dbReference type="STRING" id="94237.ENSMMOP00000024219"/>
<dbReference type="PRINTS" id="PR00237">
    <property type="entry name" value="GPCRRHODOPSN"/>
</dbReference>
<keyword evidence="11" id="KW-1185">Reference proteome</keyword>
<evidence type="ECO:0000256" key="4">
    <source>
        <dbReference type="ARBA" id="ARBA00023040"/>
    </source>
</evidence>
<dbReference type="Ensembl" id="ENSMMOT00000024627.1">
    <property type="protein sequence ID" value="ENSMMOP00000024219.1"/>
    <property type="gene ID" value="ENSMMOG00000018425.1"/>
</dbReference>
<reference evidence="10" key="1">
    <citation type="submission" date="2025-08" db="UniProtKB">
        <authorList>
            <consortium name="Ensembl"/>
        </authorList>
    </citation>
    <scope>IDENTIFICATION</scope>
</reference>
<evidence type="ECO:0000256" key="1">
    <source>
        <dbReference type="ARBA" id="ARBA00004141"/>
    </source>
</evidence>
<comment type="subcellular location">
    <subcellularLocation>
        <location evidence="1">Membrane</location>
        <topology evidence="1">Multi-pass membrane protein</topology>
    </subcellularLocation>
</comment>
<feature type="transmembrane region" description="Helical" evidence="9">
    <location>
        <begin position="81"/>
        <end position="99"/>
    </location>
</feature>
<reference evidence="10" key="2">
    <citation type="submission" date="2025-09" db="UniProtKB">
        <authorList>
            <consortium name="Ensembl"/>
        </authorList>
    </citation>
    <scope>IDENTIFICATION</scope>
</reference>
<keyword evidence="6" id="KW-0675">Receptor</keyword>
<dbReference type="GO" id="GO:0005886">
    <property type="term" value="C:plasma membrane"/>
    <property type="evidence" value="ECO:0007669"/>
    <property type="project" value="TreeGrafter"/>
</dbReference>